<dbReference type="InterPro" id="IPR050111">
    <property type="entry name" value="C-type_lectin/snaclec_domain"/>
</dbReference>
<gene>
    <name evidence="3" type="ORF">BaRGS_00025051</name>
</gene>
<dbReference type="CDD" id="cd00037">
    <property type="entry name" value="CLECT"/>
    <property type="match status" value="1"/>
</dbReference>
<dbReference type="SUPFAM" id="SSF56436">
    <property type="entry name" value="C-type lectin-like"/>
    <property type="match status" value="1"/>
</dbReference>
<name>A0ABD0K9E7_9CAEN</name>
<dbReference type="PROSITE" id="PS50041">
    <property type="entry name" value="C_TYPE_LECTIN_2"/>
    <property type="match status" value="1"/>
</dbReference>
<proteinExistence type="predicted"/>
<dbReference type="InterPro" id="IPR018378">
    <property type="entry name" value="C-type_lectin_CS"/>
</dbReference>
<dbReference type="InterPro" id="IPR016187">
    <property type="entry name" value="CTDL_fold"/>
</dbReference>
<dbReference type="SMART" id="SM00034">
    <property type="entry name" value="CLECT"/>
    <property type="match status" value="1"/>
</dbReference>
<evidence type="ECO:0000256" key="1">
    <source>
        <dbReference type="ARBA" id="ARBA00023157"/>
    </source>
</evidence>
<dbReference type="PROSITE" id="PS00615">
    <property type="entry name" value="C_TYPE_LECTIN_1"/>
    <property type="match status" value="1"/>
</dbReference>
<accession>A0ABD0K9E7</accession>
<comment type="caution">
    <text evidence="3">The sequence shown here is derived from an EMBL/GenBank/DDBJ whole genome shotgun (WGS) entry which is preliminary data.</text>
</comment>
<dbReference type="Pfam" id="PF00059">
    <property type="entry name" value="Lectin_C"/>
    <property type="match status" value="1"/>
</dbReference>
<dbReference type="Proteomes" id="UP001519460">
    <property type="component" value="Unassembled WGS sequence"/>
</dbReference>
<feature type="domain" description="C-type lectin" evidence="2">
    <location>
        <begin position="9"/>
        <end position="125"/>
    </location>
</feature>
<keyword evidence="4" id="KW-1185">Reference proteome</keyword>
<reference evidence="3 4" key="1">
    <citation type="journal article" date="2023" name="Sci. Data">
        <title>Genome assembly of the Korean intertidal mud-creeper Batillaria attramentaria.</title>
        <authorList>
            <person name="Patra A.K."/>
            <person name="Ho P.T."/>
            <person name="Jun S."/>
            <person name="Lee S.J."/>
            <person name="Kim Y."/>
            <person name="Won Y.J."/>
        </authorList>
    </citation>
    <scope>NUCLEOTIDE SEQUENCE [LARGE SCALE GENOMIC DNA]</scope>
    <source>
        <strain evidence="3">Wonlab-2016</strain>
    </source>
</reference>
<dbReference type="Gene3D" id="3.10.100.10">
    <property type="entry name" value="Mannose-Binding Protein A, subunit A"/>
    <property type="match status" value="1"/>
</dbReference>
<dbReference type="AlphaFoldDB" id="A0ABD0K9E7"/>
<dbReference type="InterPro" id="IPR001304">
    <property type="entry name" value="C-type_lectin-like"/>
</dbReference>
<organism evidence="3 4">
    <name type="scientific">Batillaria attramentaria</name>
    <dbReference type="NCBI Taxonomy" id="370345"/>
    <lineage>
        <taxon>Eukaryota</taxon>
        <taxon>Metazoa</taxon>
        <taxon>Spiralia</taxon>
        <taxon>Lophotrochozoa</taxon>
        <taxon>Mollusca</taxon>
        <taxon>Gastropoda</taxon>
        <taxon>Caenogastropoda</taxon>
        <taxon>Sorbeoconcha</taxon>
        <taxon>Cerithioidea</taxon>
        <taxon>Batillariidae</taxon>
        <taxon>Batillaria</taxon>
    </lineage>
</organism>
<evidence type="ECO:0000259" key="2">
    <source>
        <dbReference type="PROSITE" id="PS50041"/>
    </source>
</evidence>
<sequence length="127" mass="14509">MCNHGWVSHNTSCYLVKHELTTWPDAKVICDVVSAKLVEIETSEENNFLKGLLRENNLHSAWIGLEDFVAEGEFVWSSSGQLAEYKNWESGEPNDFRREQDCGTLLSSGQWHDNNCEIKFPFICEAP</sequence>
<keyword evidence="1" id="KW-1015">Disulfide bond</keyword>
<protein>
    <recommendedName>
        <fullName evidence="2">C-type lectin domain-containing protein</fullName>
    </recommendedName>
</protein>
<dbReference type="PANTHER" id="PTHR22803">
    <property type="entry name" value="MANNOSE, PHOSPHOLIPASE, LECTIN RECEPTOR RELATED"/>
    <property type="match status" value="1"/>
</dbReference>
<evidence type="ECO:0000313" key="3">
    <source>
        <dbReference type="EMBL" id="KAK7483730.1"/>
    </source>
</evidence>
<evidence type="ECO:0000313" key="4">
    <source>
        <dbReference type="Proteomes" id="UP001519460"/>
    </source>
</evidence>
<dbReference type="InterPro" id="IPR016186">
    <property type="entry name" value="C-type_lectin-like/link_sf"/>
</dbReference>
<dbReference type="EMBL" id="JACVVK020000222">
    <property type="protein sequence ID" value="KAK7483730.1"/>
    <property type="molecule type" value="Genomic_DNA"/>
</dbReference>